<dbReference type="SUPFAM" id="SSF55961">
    <property type="entry name" value="Bet v1-like"/>
    <property type="match status" value="1"/>
</dbReference>
<evidence type="ECO:0000313" key="2">
    <source>
        <dbReference type="Proteomes" id="UP000056905"/>
    </source>
</evidence>
<sequence length="156" mass="18024">MQRAVEHRIGIKAPAELIWDLVSDFSTWETWNPVHPRAEGQLKIGTPLTVHQALPQEPVRVIQPVVQDWVPYEQLHWRSTRLGGFVTAIRYIEIENMGPENATFSNGELFTGLLVRWISRDERRRLRAAYTQMGEALRDHAEALWAQRRQSPMSAS</sequence>
<dbReference type="KEGG" id="chq:AQ619_02305"/>
<dbReference type="EMBL" id="CP013002">
    <property type="protein sequence ID" value="ALL12286.1"/>
    <property type="molecule type" value="Genomic_DNA"/>
</dbReference>
<dbReference type="AlphaFoldDB" id="A0A0P0NX41"/>
<gene>
    <name evidence="1" type="ORF">AQ619_02305</name>
</gene>
<reference evidence="1 2" key="1">
    <citation type="submission" date="2015-10" db="EMBL/GenBank/DDBJ databases">
        <title>Conservation of the essential genome among Caulobacter and Brevundimonas species.</title>
        <authorList>
            <person name="Scott D."/>
            <person name="Ely B."/>
        </authorList>
    </citation>
    <scope>NUCLEOTIDE SEQUENCE [LARGE SCALE GENOMIC DNA]</scope>
    <source>
        <strain evidence="1 2">CB4</strain>
    </source>
</reference>
<dbReference type="CDD" id="cd07822">
    <property type="entry name" value="SRPBCC_4"/>
    <property type="match status" value="1"/>
</dbReference>
<organism evidence="1 2">
    <name type="scientific">Caulobacter henricii</name>
    <dbReference type="NCBI Taxonomy" id="69395"/>
    <lineage>
        <taxon>Bacteria</taxon>
        <taxon>Pseudomonadati</taxon>
        <taxon>Pseudomonadota</taxon>
        <taxon>Alphaproteobacteria</taxon>
        <taxon>Caulobacterales</taxon>
        <taxon>Caulobacteraceae</taxon>
        <taxon>Caulobacter</taxon>
    </lineage>
</organism>
<dbReference type="PANTHER" id="PTHR36166:SF1">
    <property type="entry name" value="SRPBCC DOMAIN-CONTAINING PROTEIN"/>
    <property type="match status" value="1"/>
</dbReference>
<dbReference type="InterPro" id="IPR019587">
    <property type="entry name" value="Polyketide_cyclase/dehydratase"/>
</dbReference>
<dbReference type="Pfam" id="PF10604">
    <property type="entry name" value="Polyketide_cyc2"/>
    <property type="match status" value="1"/>
</dbReference>
<keyword evidence="2" id="KW-1185">Reference proteome</keyword>
<dbReference type="RefSeq" id="WP_062143684.1">
    <property type="nucleotide sequence ID" value="NZ_CP013002.1"/>
</dbReference>
<accession>A0A0P0NX41</accession>
<protein>
    <submittedName>
        <fullName evidence="1">Cyclase</fullName>
    </submittedName>
</protein>
<name>A0A0P0NX41_9CAUL</name>
<dbReference type="InterPro" id="IPR023393">
    <property type="entry name" value="START-like_dom_sf"/>
</dbReference>
<evidence type="ECO:0000313" key="1">
    <source>
        <dbReference type="EMBL" id="ALL12286.1"/>
    </source>
</evidence>
<dbReference type="PANTHER" id="PTHR36166">
    <property type="entry name" value="CHROMOSOME 9, WHOLE GENOME SHOTGUN SEQUENCE"/>
    <property type="match status" value="1"/>
</dbReference>
<proteinExistence type="predicted"/>
<dbReference type="STRING" id="69395.AQ619_02305"/>
<dbReference type="Proteomes" id="UP000056905">
    <property type="component" value="Chromosome"/>
</dbReference>
<dbReference type="Gene3D" id="3.30.530.20">
    <property type="match status" value="1"/>
</dbReference>
<dbReference type="OrthoDB" id="7566055at2"/>